<dbReference type="EMBL" id="LR899704">
    <property type="protein sequence ID" value="CAD7241859.1"/>
    <property type="molecule type" value="Genomic_DNA"/>
</dbReference>
<dbReference type="EMBL" id="CAJPEV010000187">
    <property type="protein sequence ID" value="CAG0882005.1"/>
    <property type="molecule type" value="Genomic_DNA"/>
</dbReference>
<dbReference type="Gene3D" id="3.10.20.90">
    <property type="entry name" value="Phosphatidylinositol 3-kinase Catalytic Subunit, Chain A, domain 1"/>
    <property type="match status" value="1"/>
</dbReference>
<dbReference type="Proteomes" id="UP000677054">
    <property type="component" value="Unassembled WGS sequence"/>
</dbReference>
<feature type="domain" description="OTU" evidence="2">
    <location>
        <begin position="32"/>
        <end position="148"/>
    </location>
</feature>
<dbReference type="GO" id="GO:0016567">
    <property type="term" value="P:protein ubiquitination"/>
    <property type="evidence" value="ECO:0007669"/>
    <property type="project" value="InterPro"/>
</dbReference>
<dbReference type="PANTHER" id="PTHR14843:SF2">
    <property type="entry name" value="DEUBIQUITINATING PROTEIN VCPIP1"/>
    <property type="match status" value="1"/>
</dbReference>
<evidence type="ECO:0000256" key="1">
    <source>
        <dbReference type="SAM" id="MobiDB-lite"/>
    </source>
</evidence>
<evidence type="ECO:0000313" key="3">
    <source>
        <dbReference type="EMBL" id="CAD7241859.1"/>
    </source>
</evidence>
<evidence type="ECO:0000313" key="4">
    <source>
        <dbReference type="Proteomes" id="UP000677054"/>
    </source>
</evidence>
<dbReference type="GO" id="GO:0004843">
    <property type="term" value="F:cysteine-type deubiquitinase activity"/>
    <property type="evidence" value="ECO:0007669"/>
    <property type="project" value="InterPro"/>
</dbReference>
<dbReference type="GO" id="GO:0035871">
    <property type="term" value="P:protein K11-linked deubiquitination"/>
    <property type="evidence" value="ECO:0007669"/>
    <property type="project" value="TreeGrafter"/>
</dbReference>
<dbReference type="GO" id="GO:0016320">
    <property type="term" value="P:endoplasmic reticulum membrane fusion"/>
    <property type="evidence" value="ECO:0007669"/>
    <property type="project" value="TreeGrafter"/>
</dbReference>
<accession>A0A7R8X0T0</accession>
<evidence type="ECO:0000259" key="2">
    <source>
        <dbReference type="PROSITE" id="PS50802"/>
    </source>
</evidence>
<dbReference type="GO" id="GO:0071108">
    <property type="term" value="P:protein K48-linked deubiquitination"/>
    <property type="evidence" value="ECO:0007669"/>
    <property type="project" value="TreeGrafter"/>
</dbReference>
<gene>
    <name evidence="3" type="ORF">DSTB1V02_LOCUS1837</name>
</gene>
<dbReference type="InterPro" id="IPR003323">
    <property type="entry name" value="OTU_dom"/>
</dbReference>
<reference evidence="3" key="1">
    <citation type="submission" date="2020-11" db="EMBL/GenBank/DDBJ databases">
        <authorList>
            <person name="Tran Van P."/>
        </authorList>
    </citation>
    <scope>NUCLEOTIDE SEQUENCE</scope>
</reference>
<sequence>MLGYGRDVSGSMVYLSETLTAMKNHNEGEERLVPIHVDGDGHCLVHAISRALVGRELFWHPLRSHLKKFLQDNLSRFKDLLAEFVEPLEWEVIINECDPEYKPPVGESLGLRNIHVFGLANVLHRPIVLLDSLAGMQRSGDYAVFSKKFTLNTEKSTMLATPCIRERYKCHQNGKKMAGEDERKPGVGRELNPGQEVWTSRLSTQMTARPFGYLGGEYMGVYTNVLYGTNVLCGTIQSGPPPQLHHASSQIHPHYSCHGKLPVLHRSLIPKVWGLENALVEQYMDFGKDGSLVIGGDRILPDMYILRLATAMDQLFLDKYKVHPALVSDVHHYVFKRSGVVGVTAMEVIQATQKAVSQGTLYSCISCHAVSGTFVSNEWFKPSGVLYENAVSQYGALRPEKRYNFPNQGLVCSFDAVKNELIPELDTLKIEICPCCQRRCMRPVRGDGSVIYKNGDHTRTRALKSRCPYGFKHFWDGQEYDNLPQMVTVTLMHGSGPIFEQVPWFQNESDPSMNSNAYNIASKVVQKYFPEAVRLAMLTFSSAMVIPMPSGEFGKERLVHQLVEQILMFTKRPEALESRQCEGGMDSSTTDTSNFPHRAPPDKIILTGHSSKTLHKEELKCGKTEREVREAVRKKAPVMQKRVSGNMEMETEKTRKQGNLSMKSHTPSTVSPPSESLDPKGMKGIRVATSDGKQAMVELPHALTFEALVGSVAKAFGIRQERIKRLLWGFPPKELSPSDPLPLKEPGIGCMGKVNPLGFFGDSALLYGCWMLQQE</sequence>
<keyword evidence="4" id="KW-1185">Reference proteome</keyword>
<dbReference type="InterPro" id="IPR039087">
    <property type="entry name" value="VCPIP1"/>
</dbReference>
<dbReference type="GO" id="GO:0090168">
    <property type="term" value="P:Golgi reassembly"/>
    <property type="evidence" value="ECO:0007669"/>
    <property type="project" value="TreeGrafter"/>
</dbReference>
<dbReference type="PANTHER" id="PTHR14843">
    <property type="entry name" value="DEUBIQUITINATING PROTEIN VCIP135"/>
    <property type="match status" value="1"/>
</dbReference>
<name>A0A7R8X0T0_9CRUS</name>
<protein>
    <recommendedName>
        <fullName evidence="2">OTU domain-containing protein</fullName>
    </recommendedName>
</protein>
<dbReference type="Pfam" id="PF02338">
    <property type="entry name" value="OTU"/>
    <property type="match status" value="1"/>
</dbReference>
<dbReference type="OrthoDB" id="10012024at2759"/>
<dbReference type="PROSITE" id="PS50802">
    <property type="entry name" value="OTU"/>
    <property type="match status" value="1"/>
</dbReference>
<proteinExistence type="predicted"/>
<feature type="compositionally biased region" description="Polar residues" evidence="1">
    <location>
        <begin position="657"/>
        <end position="674"/>
    </location>
</feature>
<organism evidence="3">
    <name type="scientific">Darwinula stevensoni</name>
    <dbReference type="NCBI Taxonomy" id="69355"/>
    <lineage>
        <taxon>Eukaryota</taxon>
        <taxon>Metazoa</taxon>
        <taxon>Ecdysozoa</taxon>
        <taxon>Arthropoda</taxon>
        <taxon>Crustacea</taxon>
        <taxon>Oligostraca</taxon>
        <taxon>Ostracoda</taxon>
        <taxon>Podocopa</taxon>
        <taxon>Podocopida</taxon>
        <taxon>Darwinulocopina</taxon>
        <taxon>Darwinuloidea</taxon>
        <taxon>Darwinulidae</taxon>
        <taxon>Darwinula</taxon>
    </lineage>
</organism>
<feature type="region of interest" description="Disordered" evidence="1">
    <location>
        <begin position="577"/>
        <end position="681"/>
    </location>
</feature>
<feature type="compositionally biased region" description="Polar residues" evidence="1">
    <location>
        <begin position="586"/>
        <end position="595"/>
    </location>
</feature>
<feature type="compositionally biased region" description="Basic and acidic residues" evidence="1">
    <location>
        <begin position="614"/>
        <end position="633"/>
    </location>
</feature>
<dbReference type="AlphaFoldDB" id="A0A7R8X0T0"/>